<reference evidence="7" key="1">
    <citation type="submission" date="2019-02" db="EMBL/GenBank/DDBJ databases">
        <authorList>
            <person name="Li S.-H."/>
        </authorList>
    </citation>
    <scope>NUCLEOTIDE SEQUENCE</scope>
    <source>
        <strain evidence="7">IMCC14734</strain>
    </source>
</reference>
<dbReference type="HAMAP" id="MF_00689">
    <property type="entry name" value="Bpt"/>
    <property type="match status" value="1"/>
</dbReference>
<evidence type="ECO:0000259" key="6">
    <source>
        <dbReference type="Pfam" id="PF04377"/>
    </source>
</evidence>
<keyword evidence="2 4" id="KW-0808">Transferase</keyword>
<dbReference type="SUPFAM" id="SSF55729">
    <property type="entry name" value="Acyl-CoA N-acyltransferases (Nat)"/>
    <property type="match status" value="1"/>
</dbReference>
<dbReference type="Proteomes" id="UP001143362">
    <property type="component" value="Unassembled WGS sequence"/>
</dbReference>
<dbReference type="EMBL" id="SHNN01000002">
    <property type="protein sequence ID" value="MCX2981238.1"/>
    <property type="molecule type" value="Genomic_DNA"/>
</dbReference>
<evidence type="ECO:0000256" key="1">
    <source>
        <dbReference type="ARBA" id="ARBA00022490"/>
    </source>
</evidence>
<dbReference type="InterPro" id="IPR007471">
    <property type="entry name" value="N-end_Aminoacyl_Trfase_N"/>
</dbReference>
<feature type="domain" description="N-end rule aminoacyl transferase C-terminal" evidence="6">
    <location>
        <begin position="106"/>
        <end position="227"/>
    </location>
</feature>
<accession>A0ABT3TG05</accession>
<dbReference type="PANTHER" id="PTHR21367:SF1">
    <property type="entry name" value="ARGINYL-TRNA--PROTEIN TRANSFERASE 1"/>
    <property type="match status" value="1"/>
</dbReference>
<dbReference type="NCBIfam" id="NF002342">
    <property type="entry name" value="PRK01305.1-3"/>
    <property type="match status" value="1"/>
</dbReference>
<sequence length="236" mass="27748">MTSSLRNLKVYTTYPHECSYLEDKEATTLFVDPRTEVDGNLYSELSALGFRRSGSHLYRPHCQRCSACIPARIRVDDFKPRRNQKRTLQRNQDLVIDQVSDIRGDEYFDLYCRYIAGRHRDGDMFPPLRDQYLSFLSDEWGVTEYYQMRAQGKLVGVAVTDRINDGLSAIYTFFDPDMPQRSLGVFSILWQRQKASEAGLPYLYLGYWIRDCQKMSYKTQYRPLELLINGRWVDLL</sequence>
<evidence type="ECO:0000313" key="7">
    <source>
        <dbReference type="EMBL" id="MCX2981238.1"/>
    </source>
</evidence>
<comment type="caution">
    <text evidence="7">The sequence shown here is derived from an EMBL/GenBank/DDBJ whole genome shotgun (WGS) entry which is preliminary data.</text>
</comment>
<keyword evidence="3 4" id="KW-0012">Acyltransferase</keyword>
<evidence type="ECO:0000313" key="8">
    <source>
        <dbReference type="Proteomes" id="UP001143362"/>
    </source>
</evidence>
<dbReference type="RefSeq" id="WP_279245241.1">
    <property type="nucleotide sequence ID" value="NZ_SHNN01000002.1"/>
</dbReference>
<evidence type="ECO:0000256" key="4">
    <source>
        <dbReference type="HAMAP-Rule" id="MF_00689"/>
    </source>
</evidence>
<evidence type="ECO:0000256" key="3">
    <source>
        <dbReference type="ARBA" id="ARBA00023315"/>
    </source>
</evidence>
<dbReference type="InterPro" id="IPR017138">
    <property type="entry name" value="Asp_Glu_LeuTrfase"/>
</dbReference>
<dbReference type="PANTHER" id="PTHR21367">
    <property type="entry name" value="ARGININE-TRNA-PROTEIN TRANSFERASE 1"/>
    <property type="match status" value="1"/>
</dbReference>
<dbReference type="InterPro" id="IPR030700">
    <property type="entry name" value="N-end_Aminoacyl_Trfase"/>
</dbReference>
<comment type="catalytic activity">
    <reaction evidence="4">
        <text>N-terminal L-aspartyl-[protein] + L-leucyl-tRNA(Leu) = N-terminal L-leucyl-L-aspartyl-[protein] + tRNA(Leu) + H(+)</text>
        <dbReference type="Rhea" id="RHEA:50420"/>
        <dbReference type="Rhea" id="RHEA-COMP:9613"/>
        <dbReference type="Rhea" id="RHEA-COMP:9622"/>
        <dbReference type="Rhea" id="RHEA-COMP:12669"/>
        <dbReference type="Rhea" id="RHEA-COMP:12674"/>
        <dbReference type="ChEBI" id="CHEBI:15378"/>
        <dbReference type="ChEBI" id="CHEBI:64720"/>
        <dbReference type="ChEBI" id="CHEBI:78442"/>
        <dbReference type="ChEBI" id="CHEBI:78494"/>
        <dbReference type="ChEBI" id="CHEBI:133042"/>
        <dbReference type="EC" id="2.3.2.29"/>
    </reaction>
</comment>
<feature type="domain" description="N-end aminoacyl transferase N-terminal" evidence="5">
    <location>
        <begin position="16"/>
        <end position="86"/>
    </location>
</feature>
<protein>
    <recommendedName>
        <fullName evidence="4">Aspartate/glutamate leucyltransferase</fullName>
        <ecNumber evidence="4">2.3.2.29</ecNumber>
    </recommendedName>
</protein>
<name>A0ABT3TG05_9GAMM</name>
<evidence type="ECO:0000256" key="2">
    <source>
        <dbReference type="ARBA" id="ARBA00022679"/>
    </source>
</evidence>
<dbReference type="InterPro" id="IPR007472">
    <property type="entry name" value="N-end_Aminoacyl_Trfase_C"/>
</dbReference>
<dbReference type="Pfam" id="PF04377">
    <property type="entry name" value="ATE_C"/>
    <property type="match status" value="1"/>
</dbReference>
<dbReference type="NCBIfam" id="NF002341">
    <property type="entry name" value="PRK01305.1-1"/>
    <property type="match status" value="1"/>
</dbReference>
<dbReference type="InterPro" id="IPR016181">
    <property type="entry name" value="Acyl_CoA_acyltransferase"/>
</dbReference>
<keyword evidence="8" id="KW-1185">Reference proteome</keyword>
<dbReference type="PIRSF" id="PIRSF037208">
    <property type="entry name" value="ATE_pro_prd"/>
    <property type="match status" value="1"/>
</dbReference>
<dbReference type="GO" id="GO:0004057">
    <property type="term" value="F:arginyl-tRNA--protein transferase activity"/>
    <property type="evidence" value="ECO:0007669"/>
    <property type="project" value="UniProtKB-EC"/>
</dbReference>
<dbReference type="EC" id="2.3.2.29" evidence="4"/>
<evidence type="ECO:0000259" key="5">
    <source>
        <dbReference type="Pfam" id="PF04376"/>
    </source>
</evidence>
<keyword evidence="1 4" id="KW-0963">Cytoplasm</keyword>
<proteinExistence type="inferred from homology"/>
<comment type="subcellular location">
    <subcellularLocation>
        <location evidence="4">Cytoplasm</location>
    </subcellularLocation>
</comment>
<gene>
    <name evidence="4" type="primary">bpt</name>
    <name evidence="7" type="ORF">EYC98_10225</name>
</gene>
<comment type="catalytic activity">
    <reaction evidence="4">
        <text>N-terminal L-glutamyl-[protein] + L-leucyl-tRNA(Leu) = N-terminal L-leucyl-L-glutamyl-[protein] + tRNA(Leu) + H(+)</text>
        <dbReference type="Rhea" id="RHEA:50412"/>
        <dbReference type="Rhea" id="RHEA-COMP:9613"/>
        <dbReference type="Rhea" id="RHEA-COMP:9622"/>
        <dbReference type="Rhea" id="RHEA-COMP:12664"/>
        <dbReference type="Rhea" id="RHEA-COMP:12668"/>
        <dbReference type="ChEBI" id="CHEBI:15378"/>
        <dbReference type="ChEBI" id="CHEBI:64721"/>
        <dbReference type="ChEBI" id="CHEBI:78442"/>
        <dbReference type="ChEBI" id="CHEBI:78494"/>
        <dbReference type="ChEBI" id="CHEBI:133041"/>
        <dbReference type="EC" id="2.3.2.29"/>
    </reaction>
</comment>
<comment type="function">
    <text evidence="4">Functions in the N-end rule pathway of protein degradation where it conjugates Leu from its aminoacyl-tRNA to the N-termini of proteins containing an N-terminal aspartate or glutamate.</text>
</comment>
<dbReference type="NCBIfam" id="NF002346">
    <property type="entry name" value="PRK01305.2-3"/>
    <property type="match status" value="1"/>
</dbReference>
<dbReference type="NCBIfam" id="NF002345">
    <property type="entry name" value="PRK01305.2-2"/>
    <property type="match status" value="1"/>
</dbReference>
<organism evidence="7 8">
    <name type="scientific">Candidatus Litorirhabdus singularis</name>
    <dbReference type="NCBI Taxonomy" id="2518993"/>
    <lineage>
        <taxon>Bacteria</taxon>
        <taxon>Pseudomonadati</taxon>
        <taxon>Pseudomonadota</taxon>
        <taxon>Gammaproteobacteria</taxon>
        <taxon>Cellvibrionales</taxon>
        <taxon>Halieaceae</taxon>
        <taxon>Candidatus Litorirhabdus</taxon>
    </lineage>
</organism>
<dbReference type="Pfam" id="PF04376">
    <property type="entry name" value="ATE_N"/>
    <property type="match status" value="1"/>
</dbReference>
<comment type="similarity">
    <text evidence="4">Belongs to the R-transferase family. Bpt subfamily.</text>
</comment>